<keyword evidence="1" id="KW-0472">Membrane</keyword>
<keyword evidence="1" id="KW-0812">Transmembrane</keyword>
<reference evidence="2 3" key="1">
    <citation type="submission" date="2018-04" db="EMBL/GenBank/DDBJ databases">
        <authorList>
            <person name="Vogel A."/>
        </authorList>
    </citation>
    <scope>NUCLEOTIDE SEQUENCE [LARGE SCALE GENOMIC DNA]</scope>
</reference>
<keyword evidence="3" id="KW-1185">Reference proteome</keyword>
<keyword evidence="1" id="KW-1133">Transmembrane helix</keyword>
<evidence type="ECO:0000256" key="1">
    <source>
        <dbReference type="SAM" id="Phobius"/>
    </source>
</evidence>
<dbReference type="EMBL" id="OOIL02004148">
    <property type="protein sequence ID" value="VFQ90520.1"/>
    <property type="molecule type" value="Genomic_DNA"/>
</dbReference>
<proteinExistence type="predicted"/>
<organism evidence="2 3">
    <name type="scientific">Cuscuta campestris</name>
    <dbReference type="NCBI Taxonomy" id="132261"/>
    <lineage>
        <taxon>Eukaryota</taxon>
        <taxon>Viridiplantae</taxon>
        <taxon>Streptophyta</taxon>
        <taxon>Embryophyta</taxon>
        <taxon>Tracheophyta</taxon>
        <taxon>Spermatophyta</taxon>
        <taxon>Magnoliopsida</taxon>
        <taxon>eudicotyledons</taxon>
        <taxon>Gunneridae</taxon>
        <taxon>Pentapetalae</taxon>
        <taxon>asterids</taxon>
        <taxon>lamiids</taxon>
        <taxon>Solanales</taxon>
        <taxon>Convolvulaceae</taxon>
        <taxon>Cuscuteae</taxon>
        <taxon>Cuscuta</taxon>
        <taxon>Cuscuta subgen. Grammica</taxon>
        <taxon>Cuscuta sect. Cleistogrammica</taxon>
    </lineage>
</organism>
<sequence>MIESEPDSTDHFVSSLATITITLLLLRLLTTITLLRLLLRVPRLCTPTTILFFLRRHNHIRTTFIHSGLLLLFRFLLLSTAATPATASERAAVHVRFFDPDAVLNYGGLDWMLRSTMLQLYFRI</sequence>
<dbReference type="Proteomes" id="UP000595140">
    <property type="component" value="Unassembled WGS sequence"/>
</dbReference>
<evidence type="ECO:0000313" key="2">
    <source>
        <dbReference type="EMBL" id="VFQ90520.1"/>
    </source>
</evidence>
<protein>
    <submittedName>
        <fullName evidence="2">Uncharacterized protein</fullName>
    </submittedName>
</protein>
<evidence type="ECO:0000313" key="3">
    <source>
        <dbReference type="Proteomes" id="UP000595140"/>
    </source>
</evidence>
<name>A0A484MNT0_9ASTE</name>
<gene>
    <name evidence="2" type="ORF">CCAM_LOCUS32296</name>
</gene>
<feature type="transmembrane region" description="Helical" evidence="1">
    <location>
        <begin position="12"/>
        <end position="39"/>
    </location>
</feature>
<dbReference type="AlphaFoldDB" id="A0A484MNT0"/>
<accession>A0A484MNT0</accession>